<sequence>MADMYSISMYVHIKGFISIGQIQGPTQWLRLITGIPAPQGTFVYERPRVSQRSGTELYSLLPNNGEPVKGKQDAEVGSARPTGFCVSSRSGIVLASVMHAQSLHLSPWMFPFTFEISPIRTDGHFITRDNFLDSMTVGGIRRLSFWDPDAMHNGHPSYYSGKSQWLATDVRFSSNSGAISIISPVNNLHPVRHKPIYTAVEYLVSDLIDDWNQTLLYKTLARGVSRIQPNPFKCEACSDGSFHLCSCSVEFRESSAWANDRQNNVEPNAWFERGWNPVMALDGKYASSRRSYDNVSLRDGFRDRGLQIYLEIMTINLDKGGSVSPESAR</sequence>
<organism evidence="2 3">
    <name type="scientific">Cordyceps militaris</name>
    <name type="common">Caterpillar fungus</name>
    <name type="synonym">Clavaria militaris</name>
    <dbReference type="NCBI Taxonomy" id="73501"/>
    <lineage>
        <taxon>Eukaryota</taxon>
        <taxon>Fungi</taxon>
        <taxon>Dikarya</taxon>
        <taxon>Ascomycota</taxon>
        <taxon>Pezizomycotina</taxon>
        <taxon>Sordariomycetes</taxon>
        <taxon>Hypocreomycetidae</taxon>
        <taxon>Hypocreales</taxon>
        <taxon>Cordycipitaceae</taxon>
        <taxon>Cordyceps</taxon>
    </lineage>
</organism>
<proteinExistence type="predicted"/>
<dbReference type="Proteomes" id="UP000323067">
    <property type="component" value="Chromosome vii"/>
</dbReference>
<dbReference type="AlphaFoldDB" id="A0A2H4SI45"/>
<protein>
    <recommendedName>
        <fullName evidence="1">DUF4246 domain-containing protein</fullName>
    </recommendedName>
</protein>
<gene>
    <name evidence="2" type="ORF">A9K55_007704</name>
</gene>
<name>A0A2H4SI45_CORMI</name>
<dbReference type="VEuPathDB" id="FungiDB:CCM_07199"/>
<feature type="domain" description="DUF4246" evidence="1">
    <location>
        <begin position="105"/>
        <end position="318"/>
    </location>
</feature>
<dbReference type="EMBL" id="CP023324">
    <property type="protein sequence ID" value="ATY62776.1"/>
    <property type="molecule type" value="Genomic_DNA"/>
</dbReference>
<dbReference type="VEuPathDB" id="FungiDB:A9K55_007704"/>
<evidence type="ECO:0000313" key="2">
    <source>
        <dbReference type="EMBL" id="ATY62776.1"/>
    </source>
</evidence>
<evidence type="ECO:0000313" key="3">
    <source>
        <dbReference type="Proteomes" id="UP000323067"/>
    </source>
</evidence>
<dbReference type="PANTHER" id="PTHR33119:SF1">
    <property type="entry name" value="FE2OG DIOXYGENASE DOMAIN-CONTAINING PROTEIN"/>
    <property type="match status" value="1"/>
</dbReference>
<dbReference type="InterPro" id="IPR049192">
    <property type="entry name" value="DUF4246_C"/>
</dbReference>
<dbReference type="VEuPathDB" id="FungiDB:CCM_07200"/>
<dbReference type="PANTHER" id="PTHR33119">
    <property type="entry name" value="IFI3P"/>
    <property type="match status" value="1"/>
</dbReference>
<dbReference type="InterPro" id="IPR025340">
    <property type="entry name" value="DUF4246"/>
</dbReference>
<reference evidence="2 3" key="1">
    <citation type="journal article" date="2017" name="BMC Genomics">
        <title>Chromosome level assembly and secondary metabolite potential of the parasitic fungus Cordyceps militaris.</title>
        <authorList>
            <person name="Kramer G.J."/>
            <person name="Nodwell J.R."/>
        </authorList>
    </citation>
    <scope>NUCLEOTIDE SEQUENCE [LARGE SCALE GENOMIC DNA]</scope>
    <source>
        <strain evidence="2 3">ATCC 34164</strain>
    </source>
</reference>
<accession>A0A2H4SI45</accession>
<dbReference type="OrthoDB" id="4866493at2759"/>
<evidence type="ECO:0000259" key="1">
    <source>
        <dbReference type="Pfam" id="PF14033"/>
    </source>
</evidence>
<dbReference type="Pfam" id="PF14033">
    <property type="entry name" value="DUF4246"/>
    <property type="match status" value="1"/>
</dbReference>